<dbReference type="InterPro" id="IPR002925">
    <property type="entry name" value="Dienelactn_hydro"/>
</dbReference>
<keyword evidence="2" id="KW-0378">Hydrolase</keyword>
<organism evidence="2 3">
    <name type="scientific">Microlunatus kandeliicorticis</name>
    <dbReference type="NCBI Taxonomy" id="1759536"/>
    <lineage>
        <taxon>Bacteria</taxon>
        <taxon>Bacillati</taxon>
        <taxon>Actinomycetota</taxon>
        <taxon>Actinomycetes</taxon>
        <taxon>Propionibacteriales</taxon>
        <taxon>Propionibacteriaceae</taxon>
        <taxon>Microlunatus</taxon>
    </lineage>
</organism>
<dbReference type="Proteomes" id="UP000523079">
    <property type="component" value="Unassembled WGS sequence"/>
</dbReference>
<proteinExistence type="predicted"/>
<dbReference type="PANTHER" id="PTHR46623">
    <property type="entry name" value="CARBOXYMETHYLENEBUTENOLIDASE-RELATED"/>
    <property type="match status" value="1"/>
</dbReference>
<reference evidence="2 3" key="1">
    <citation type="submission" date="2020-07" db="EMBL/GenBank/DDBJ databases">
        <title>Sequencing the genomes of 1000 actinobacteria strains.</title>
        <authorList>
            <person name="Klenk H.-P."/>
        </authorList>
    </citation>
    <scope>NUCLEOTIDE SEQUENCE [LARGE SCALE GENOMIC DNA]</scope>
    <source>
        <strain evidence="2 3">DSM 100723</strain>
    </source>
</reference>
<dbReference type="InterPro" id="IPR029058">
    <property type="entry name" value="AB_hydrolase_fold"/>
</dbReference>
<comment type="caution">
    <text evidence="2">The sequence shown here is derived from an EMBL/GenBank/DDBJ whole genome shotgun (WGS) entry which is preliminary data.</text>
</comment>
<dbReference type="GO" id="GO:0016787">
    <property type="term" value="F:hydrolase activity"/>
    <property type="evidence" value="ECO:0007669"/>
    <property type="project" value="UniProtKB-KW"/>
</dbReference>
<dbReference type="EMBL" id="JACGWT010000002">
    <property type="protein sequence ID" value="MBA8793779.1"/>
    <property type="molecule type" value="Genomic_DNA"/>
</dbReference>
<keyword evidence="3" id="KW-1185">Reference proteome</keyword>
<protein>
    <submittedName>
        <fullName evidence="2">Dienelactone hydrolase</fullName>
    </submittedName>
</protein>
<evidence type="ECO:0000313" key="3">
    <source>
        <dbReference type="Proteomes" id="UP000523079"/>
    </source>
</evidence>
<dbReference type="PANTHER" id="PTHR46623:SF6">
    <property type="entry name" value="ALPHA_BETA-HYDROLASES SUPERFAMILY PROTEIN"/>
    <property type="match status" value="1"/>
</dbReference>
<gene>
    <name evidence="2" type="ORF">FHX74_001384</name>
</gene>
<name>A0A7W3IR98_9ACTN</name>
<accession>A0A7W3IR98</accession>
<sequence length="193" mass="20205">MAKVVLLHHVHGLTDGVIAFADRLRRAGHTVHTPDLFDGHTFAELAAGMAYEEETVGWEGMQARAHAAVEGLPAGLVYAGFSMGAVYDTVLVLERPGALGAVLMESCPDPADFGGWPAGVPVQVHGRDADPYFGAEGRANAEAVIALAGAGELFVYPGEQHLFADASLPGYDPDQTALLVDRVLGFLGGLDRG</sequence>
<dbReference type="Pfam" id="PF01738">
    <property type="entry name" value="DLH"/>
    <property type="match status" value="1"/>
</dbReference>
<evidence type="ECO:0000313" key="2">
    <source>
        <dbReference type="EMBL" id="MBA8793779.1"/>
    </source>
</evidence>
<dbReference type="AlphaFoldDB" id="A0A7W3IR98"/>
<evidence type="ECO:0000259" key="1">
    <source>
        <dbReference type="Pfam" id="PF01738"/>
    </source>
</evidence>
<dbReference type="InterPro" id="IPR051049">
    <property type="entry name" value="Dienelactone_hydrolase-like"/>
</dbReference>
<feature type="domain" description="Dienelactone hydrolase" evidence="1">
    <location>
        <begin position="4"/>
        <end position="187"/>
    </location>
</feature>
<dbReference type="SUPFAM" id="SSF53474">
    <property type="entry name" value="alpha/beta-Hydrolases"/>
    <property type="match status" value="1"/>
</dbReference>
<dbReference type="Gene3D" id="3.40.50.1820">
    <property type="entry name" value="alpha/beta hydrolase"/>
    <property type="match status" value="1"/>
</dbReference>